<reference evidence="4" key="1">
    <citation type="submission" date="2016-10" db="EMBL/GenBank/DDBJ databases">
        <authorList>
            <person name="Varghese N."/>
            <person name="Submissions S."/>
        </authorList>
    </citation>
    <scope>NUCLEOTIDE SEQUENCE [LARGE SCALE GENOMIC DNA]</scope>
    <source>
        <strain evidence="4">DSM 22127</strain>
    </source>
</reference>
<organism evidence="3 4">
    <name type="scientific">Nocardioides scoriae</name>
    <dbReference type="NCBI Taxonomy" id="642780"/>
    <lineage>
        <taxon>Bacteria</taxon>
        <taxon>Bacillati</taxon>
        <taxon>Actinomycetota</taxon>
        <taxon>Actinomycetes</taxon>
        <taxon>Propionibacteriales</taxon>
        <taxon>Nocardioidaceae</taxon>
        <taxon>Nocardioides</taxon>
    </lineage>
</organism>
<evidence type="ECO:0000313" key="3">
    <source>
        <dbReference type="EMBL" id="SDS12793.1"/>
    </source>
</evidence>
<evidence type="ECO:0000256" key="2">
    <source>
        <dbReference type="SAM" id="Phobius"/>
    </source>
</evidence>
<feature type="compositionally biased region" description="Low complexity" evidence="1">
    <location>
        <begin position="128"/>
        <end position="165"/>
    </location>
</feature>
<dbReference type="EMBL" id="LT629757">
    <property type="protein sequence ID" value="SDS12793.1"/>
    <property type="molecule type" value="Genomic_DNA"/>
</dbReference>
<dbReference type="STRING" id="642780.SAMN04488570_1193"/>
<evidence type="ECO:0000313" key="4">
    <source>
        <dbReference type="Proteomes" id="UP000198859"/>
    </source>
</evidence>
<dbReference type="Proteomes" id="UP000198859">
    <property type="component" value="Chromosome I"/>
</dbReference>
<feature type="transmembrane region" description="Helical" evidence="2">
    <location>
        <begin position="12"/>
        <end position="31"/>
    </location>
</feature>
<protein>
    <recommendedName>
        <fullName evidence="5">Cellulose synthase</fullName>
    </recommendedName>
</protein>
<evidence type="ECO:0000256" key="1">
    <source>
        <dbReference type="SAM" id="MobiDB-lite"/>
    </source>
</evidence>
<proteinExistence type="predicted"/>
<keyword evidence="2" id="KW-1133">Transmembrane helix</keyword>
<feature type="region of interest" description="Disordered" evidence="1">
    <location>
        <begin position="119"/>
        <end position="185"/>
    </location>
</feature>
<name>A0A1H1PNR7_9ACTN</name>
<feature type="transmembrane region" description="Helical" evidence="2">
    <location>
        <begin position="81"/>
        <end position="101"/>
    </location>
</feature>
<accession>A0A1H1PNR7</accession>
<keyword evidence="2" id="KW-0472">Membrane</keyword>
<feature type="transmembrane region" description="Helical" evidence="2">
    <location>
        <begin position="43"/>
        <end position="61"/>
    </location>
</feature>
<keyword evidence="4" id="KW-1185">Reference proteome</keyword>
<evidence type="ECO:0008006" key="5">
    <source>
        <dbReference type="Google" id="ProtNLM"/>
    </source>
</evidence>
<dbReference type="RefSeq" id="WP_197681114.1">
    <property type="nucleotide sequence ID" value="NZ_LT629757.1"/>
</dbReference>
<dbReference type="AlphaFoldDB" id="A0A1H1PNR7"/>
<sequence>MDAAGTLDSTTWAALALVLTILGAALSWLAWRRRGAAAGLRGLAWTLVPVAAWLTGTLRLAVEVVDDVARWASRLVFSPSVWAGIVVLGVAVVLWFVSGAMRERGVGVRGRAATRAVRRGRRVEAHAPEAVGTAGAPAAGAARPAATAAPQPAGRAGGSTARGAAKPTGKASGTRHESDLEDMDDIEAILKRHGI</sequence>
<gene>
    <name evidence="3" type="ORF">SAMN04488570_1193</name>
</gene>
<keyword evidence="2" id="KW-0812">Transmembrane</keyword>